<dbReference type="GO" id="GO:0005576">
    <property type="term" value="C:extracellular region"/>
    <property type="evidence" value="ECO:0007669"/>
    <property type="project" value="UniProtKB-SubCell"/>
</dbReference>
<evidence type="ECO:0000313" key="6">
    <source>
        <dbReference type="Proteomes" id="UP000027644"/>
    </source>
</evidence>
<feature type="non-terminal residue" evidence="5">
    <location>
        <position position="183"/>
    </location>
</feature>
<accession>A0A074VAB2</accession>
<dbReference type="Pfam" id="PF06594">
    <property type="entry name" value="HCBP_related"/>
    <property type="match status" value="1"/>
</dbReference>
<comment type="caution">
    <text evidence="5">The sequence shown here is derived from an EMBL/GenBank/DDBJ whole genome shotgun (WGS) entry which is preliminary data.</text>
</comment>
<dbReference type="SUPFAM" id="SSF51120">
    <property type="entry name" value="beta-Roll"/>
    <property type="match status" value="1"/>
</dbReference>
<evidence type="ECO:0000256" key="2">
    <source>
        <dbReference type="ARBA" id="ARBA00022525"/>
    </source>
</evidence>
<protein>
    <submittedName>
        <fullName evidence="5">Hemolysin-type calcium binding protein related domain</fullName>
    </submittedName>
</protein>
<dbReference type="PANTHER" id="PTHR38340:SF1">
    <property type="entry name" value="S-LAYER PROTEIN"/>
    <property type="match status" value="1"/>
</dbReference>
<evidence type="ECO:0000313" key="5">
    <source>
        <dbReference type="EMBL" id="KEQ02081.1"/>
    </source>
</evidence>
<evidence type="ECO:0000256" key="1">
    <source>
        <dbReference type="ARBA" id="ARBA00004613"/>
    </source>
</evidence>
<dbReference type="PANTHER" id="PTHR38340">
    <property type="entry name" value="S-LAYER PROTEIN"/>
    <property type="match status" value="1"/>
</dbReference>
<organism evidence="5 6">
    <name type="scientific">Snodgrassella alvi SCGC AB-598-J21</name>
    <dbReference type="NCBI Taxonomy" id="1385367"/>
    <lineage>
        <taxon>Bacteria</taxon>
        <taxon>Pseudomonadati</taxon>
        <taxon>Pseudomonadota</taxon>
        <taxon>Betaproteobacteria</taxon>
        <taxon>Neisseriales</taxon>
        <taxon>Neisseriaceae</taxon>
        <taxon>Snodgrassella</taxon>
    </lineage>
</organism>
<comment type="subcellular location">
    <subcellularLocation>
        <location evidence="1">Secreted</location>
    </subcellularLocation>
</comment>
<sequence length="183" mass="19804">IRFTDNISQSDLIFRRTGSNLVIRTRVGDNSITVQNYFLTVTNGNYRVDFIELADGTRLNVQDVKKLTQTGTDGNDELHAYGDEDTVLNGGKGNDKLYGADGNDSLIGGDGNDSIYGGAGNDVLTGGTGNDYLEGGAGSDIYIFGSNFGHDEINNNDASDNREDIIRFTDNISQSDLIFRRTG</sequence>
<dbReference type="Pfam" id="PF00353">
    <property type="entry name" value="HemolysinCabind"/>
    <property type="match status" value="2"/>
</dbReference>
<gene>
    <name evidence="5" type="ORF">SASC598J21_001370</name>
</gene>
<dbReference type="InterPro" id="IPR010566">
    <property type="entry name" value="Haemolys_ca-bd"/>
</dbReference>
<dbReference type="InterPro" id="IPR011049">
    <property type="entry name" value="Serralysin-like_metalloprot_C"/>
</dbReference>
<dbReference type="EMBL" id="AVQL01000124">
    <property type="protein sequence ID" value="KEQ02081.1"/>
    <property type="molecule type" value="Genomic_DNA"/>
</dbReference>
<name>A0A074VAB2_9NEIS</name>
<evidence type="ECO:0000259" key="4">
    <source>
        <dbReference type="Pfam" id="PF06594"/>
    </source>
</evidence>
<keyword evidence="3" id="KW-0106">Calcium</keyword>
<proteinExistence type="predicted"/>
<dbReference type="PROSITE" id="PS00330">
    <property type="entry name" value="HEMOLYSIN_CALCIUM"/>
    <property type="match status" value="3"/>
</dbReference>
<dbReference type="InterPro" id="IPR001343">
    <property type="entry name" value="Hemolysn_Ca-bd"/>
</dbReference>
<feature type="domain" description="Haemolysin-type calcium binding-related" evidence="4">
    <location>
        <begin position="20"/>
        <end position="62"/>
    </location>
</feature>
<dbReference type="InterPro" id="IPR018511">
    <property type="entry name" value="Hemolysin-typ_Ca-bd_CS"/>
</dbReference>
<feature type="non-terminal residue" evidence="5">
    <location>
        <position position="1"/>
    </location>
</feature>
<dbReference type="PRINTS" id="PR00313">
    <property type="entry name" value="CABNDNGRPT"/>
</dbReference>
<keyword evidence="2" id="KW-0964">Secreted</keyword>
<dbReference type="Gene3D" id="2.150.10.10">
    <property type="entry name" value="Serralysin-like metalloprotease, C-terminal"/>
    <property type="match status" value="1"/>
</dbReference>
<dbReference type="AlphaFoldDB" id="A0A074VAB2"/>
<evidence type="ECO:0000256" key="3">
    <source>
        <dbReference type="ARBA" id="ARBA00022837"/>
    </source>
</evidence>
<reference evidence="5 6" key="1">
    <citation type="journal article" date="2014" name="PLoS Genet.">
        <title>Hidden diversity in honey bee gut symbionts detected by single-cell genomics.</title>
        <authorList>
            <person name="Engel P."/>
            <person name="Stepanauskas R."/>
            <person name="Moran N."/>
        </authorList>
    </citation>
    <scope>NUCLEOTIDE SEQUENCE [LARGE SCALE GENOMIC DNA]</scope>
    <source>
        <strain evidence="5 6">SCGC AB-598-J21</strain>
    </source>
</reference>
<dbReference type="Proteomes" id="UP000027644">
    <property type="component" value="Unassembled WGS sequence"/>
</dbReference>
<dbReference type="InterPro" id="IPR050557">
    <property type="entry name" value="RTX_toxin/Mannuronan_C5-epim"/>
</dbReference>
<dbReference type="GO" id="GO:0005509">
    <property type="term" value="F:calcium ion binding"/>
    <property type="evidence" value="ECO:0007669"/>
    <property type="project" value="InterPro"/>
</dbReference>